<comment type="caution">
    <text evidence="1">The sequence shown here is derived from an EMBL/GenBank/DDBJ whole genome shotgun (WGS) entry which is preliminary data.</text>
</comment>
<reference evidence="1 2" key="1">
    <citation type="submission" date="2019-12" db="EMBL/GenBank/DDBJ databases">
        <title>Paenibacillus sp. nov., an endophytic bacterium isolated from the stem of Dendrobium.</title>
        <authorList>
            <person name="Zhao R."/>
        </authorList>
    </citation>
    <scope>NUCLEOTIDE SEQUENCE [LARGE SCALE GENOMIC DNA]</scope>
    <source>
        <strain evidence="1 2">HJL G12</strain>
    </source>
</reference>
<sequence>MQKMNKLALMFGTILSAIAVTVTSTASWTILGTEEVPEELK</sequence>
<dbReference type="Proteomes" id="UP000460318">
    <property type="component" value="Unassembled WGS sequence"/>
</dbReference>
<dbReference type="EMBL" id="WUBI01000002">
    <property type="protein sequence ID" value="MWV44897.1"/>
    <property type="molecule type" value="Genomic_DNA"/>
</dbReference>
<evidence type="ECO:0000313" key="2">
    <source>
        <dbReference type="Proteomes" id="UP000460318"/>
    </source>
</evidence>
<organism evidence="1 2">
    <name type="scientific">Paenibacillus dendrobii</name>
    <dbReference type="NCBI Taxonomy" id="2691084"/>
    <lineage>
        <taxon>Bacteria</taxon>
        <taxon>Bacillati</taxon>
        <taxon>Bacillota</taxon>
        <taxon>Bacilli</taxon>
        <taxon>Bacillales</taxon>
        <taxon>Paenibacillaceae</taxon>
        <taxon>Paenibacillus</taxon>
    </lineage>
</organism>
<gene>
    <name evidence="1" type="ORF">GRF59_14845</name>
</gene>
<accession>A0A7X3IMP6</accession>
<dbReference type="RefSeq" id="WP_160498508.1">
    <property type="nucleotide sequence ID" value="NZ_WUBI01000002.1"/>
</dbReference>
<dbReference type="InterPro" id="IPR009229">
    <property type="entry name" value="AgrD"/>
</dbReference>
<evidence type="ECO:0000313" key="1">
    <source>
        <dbReference type="EMBL" id="MWV44897.1"/>
    </source>
</evidence>
<dbReference type="NCBIfam" id="TIGR04223">
    <property type="entry name" value="quorum_AgrD"/>
    <property type="match status" value="1"/>
</dbReference>
<protein>
    <submittedName>
        <fullName evidence="1">Cyclic lactone autoinducer peptide</fullName>
    </submittedName>
</protein>
<dbReference type="AlphaFoldDB" id="A0A7X3IMP6"/>
<proteinExistence type="predicted"/>
<name>A0A7X3IMP6_9BACL</name>
<keyword evidence="2" id="KW-1185">Reference proteome</keyword>